<proteinExistence type="inferred from homology"/>
<evidence type="ECO:0000256" key="2">
    <source>
        <dbReference type="ARBA" id="ARBA00022729"/>
    </source>
</evidence>
<dbReference type="InterPro" id="IPR033453">
    <property type="entry name" value="Glyco_hydro_30_TIM-barrel"/>
</dbReference>
<dbReference type="Pfam" id="PF17189">
    <property type="entry name" value="Glyco_hydro_30C"/>
    <property type="match status" value="1"/>
</dbReference>
<keyword evidence="2 5" id="KW-0732">Signal</keyword>
<keyword evidence="3 4" id="KW-0378">Hydrolase</keyword>
<dbReference type="GO" id="GO:0016020">
    <property type="term" value="C:membrane"/>
    <property type="evidence" value="ECO:0007669"/>
    <property type="project" value="GOC"/>
</dbReference>
<reference evidence="9 11" key="2">
    <citation type="submission" date="2017-06" db="EMBL/GenBank/DDBJ databases">
        <authorList>
            <consortium name="Pathogen Informatics"/>
        </authorList>
    </citation>
    <scope>NUCLEOTIDE SEQUENCE [LARGE SCALE GENOMIC DNA]</scope>
    <source>
        <strain evidence="9 11">NCTC12947</strain>
    </source>
</reference>
<gene>
    <name evidence="8" type="ORF">AXF12_02725</name>
    <name evidence="9" type="ORF">SAMEA44541418_01197</name>
</gene>
<dbReference type="GO" id="GO:0006680">
    <property type="term" value="P:glucosylceramide catabolic process"/>
    <property type="evidence" value="ECO:0007669"/>
    <property type="project" value="TreeGrafter"/>
</dbReference>
<evidence type="ECO:0000313" key="8">
    <source>
        <dbReference type="EMBL" id="AMD84530.1"/>
    </source>
</evidence>
<dbReference type="PANTHER" id="PTHR11069:SF23">
    <property type="entry name" value="LYSOSOMAL ACID GLUCOSYLCERAMIDASE"/>
    <property type="match status" value="1"/>
</dbReference>
<dbReference type="InterPro" id="IPR017853">
    <property type="entry name" value="GH"/>
</dbReference>
<comment type="similarity">
    <text evidence="1 4">Belongs to the glycosyl hydrolase 30 family.</text>
</comment>
<feature type="domain" description="Glycosyl hydrolase family 30 beta sandwich" evidence="7">
    <location>
        <begin position="423"/>
        <end position="482"/>
    </location>
</feature>
<sequence length="486" mass="54206">MTRIFSSFLIVGLFWAAALSCTAQRQTEYKTVKILTTTGDRSQELVESTAGLLPAASYDRASIVISPSQRYQTVYGFGAALTGSTCYNLMQMTPENRRAFLTQTFSPSQGLGSSYVRISIGCSDFSLSEYTLCDKEGIENFALTDEEKNYIIPILKEVLTINPQLKIIGSPWTAPRWMKVNSLSDLTTHNQWTSGQLNPKFYSDYAEYFAKWIEAMRDNGIAITALTIQNEPLNRGNSASMYMGWEEQRDFIKQALGKTLQQHNLATKVYLFDHNYNYDGIESQKNYPTRILEDAEAAKYVAGSAFHNYGGSADEITRVKNAFPDKEVIFTETSIGTWNDGRNLSRRLTEDMEELGLRTLQNGCSAVLVWNLMLDEKGAPNREGGCKTCFGAVDIASNGYTQITRNSHYFVIGHLSAVIKPEAVRIGVKYQNMPTVQCLAFENPDKSIGVVLINKEKESHTLTLQVGNSKTTQTIPANAVVSLLIR</sequence>
<keyword evidence="10" id="KW-1185">Reference proteome</keyword>
<keyword evidence="4" id="KW-0326">Glycosidase</keyword>
<dbReference type="InterPro" id="IPR001139">
    <property type="entry name" value="Glyco_hydro_30"/>
</dbReference>
<dbReference type="Pfam" id="PF02055">
    <property type="entry name" value="Glyco_hydro_30"/>
    <property type="match status" value="1"/>
</dbReference>
<dbReference type="PRINTS" id="PR00843">
    <property type="entry name" value="GLHYDRLASE30"/>
</dbReference>
<dbReference type="KEGG" id="chg:AXF12_02725"/>
<feature type="domain" description="Glycosyl hydrolase family 30 TIM-barrel" evidence="6">
    <location>
        <begin position="74"/>
        <end position="418"/>
    </location>
</feature>
<dbReference type="InterPro" id="IPR033452">
    <property type="entry name" value="GH30_C"/>
</dbReference>
<evidence type="ECO:0000256" key="1">
    <source>
        <dbReference type="ARBA" id="ARBA00005382"/>
    </source>
</evidence>
<evidence type="ECO:0000256" key="5">
    <source>
        <dbReference type="SAM" id="SignalP"/>
    </source>
</evidence>
<reference evidence="8 10" key="1">
    <citation type="submission" date="2016-02" db="EMBL/GenBank/DDBJ databases">
        <authorList>
            <person name="Holder M.E."/>
            <person name="Ajami N.J."/>
            <person name="Petrosino J.F."/>
        </authorList>
    </citation>
    <scope>NUCLEOTIDE SEQUENCE [LARGE SCALE GENOMIC DNA]</scope>
    <source>
        <strain evidence="8 10">CCUG 32990</strain>
    </source>
</reference>
<protein>
    <submittedName>
        <fullName evidence="8">Glucosylceramidase</fullName>
    </submittedName>
    <submittedName>
        <fullName evidence="9">O-Glycosyl hydrolase</fullName>
    </submittedName>
</protein>
<dbReference type="EMBL" id="LT906449">
    <property type="protein sequence ID" value="SNV09588.1"/>
    <property type="molecule type" value="Genomic_DNA"/>
</dbReference>
<evidence type="ECO:0000256" key="4">
    <source>
        <dbReference type="RuleBase" id="RU361188"/>
    </source>
</evidence>
<dbReference type="Gene3D" id="3.20.20.80">
    <property type="entry name" value="Glycosidases"/>
    <property type="match status" value="1"/>
</dbReference>
<evidence type="ECO:0000313" key="10">
    <source>
        <dbReference type="Proteomes" id="UP000065822"/>
    </source>
</evidence>
<dbReference type="Proteomes" id="UP000215539">
    <property type="component" value="Chromosome 1"/>
</dbReference>
<dbReference type="Gene3D" id="2.60.40.1180">
    <property type="entry name" value="Golgi alpha-mannosidase II"/>
    <property type="match status" value="1"/>
</dbReference>
<dbReference type="PROSITE" id="PS51257">
    <property type="entry name" value="PROKAR_LIPOPROTEIN"/>
    <property type="match status" value="1"/>
</dbReference>
<name>A0AAX2GXN1_9FLAO</name>
<dbReference type="EMBL" id="CP014227">
    <property type="protein sequence ID" value="AMD84530.1"/>
    <property type="molecule type" value="Genomic_DNA"/>
</dbReference>
<dbReference type="SUPFAM" id="SSF51445">
    <property type="entry name" value="(Trans)glycosidases"/>
    <property type="match status" value="1"/>
</dbReference>
<evidence type="ECO:0000313" key="11">
    <source>
        <dbReference type="Proteomes" id="UP000215539"/>
    </source>
</evidence>
<evidence type="ECO:0000256" key="3">
    <source>
        <dbReference type="ARBA" id="ARBA00022801"/>
    </source>
</evidence>
<dbReference type="Proteomes" id="UP000065822">
    <property type="component" value="Chromosome"/>
</dbReference>
<dbReference type="InterPro" id="IPR013780">
    <property type="entry name" value="Glyco_hydro_b"/>
</dbReference>
<feature type="signal peptide" evidence="5">
    <location>
        <begin position="1"/>
        <end position="23"/>
    </location>
</feature>
<evidence type="ECO:0000313" key="9">
    <source>
        <dbReference type="EMBL" id="SNV09588.1"/>
    </source>
</evidence>
<dbReference type="AlphaFoldDB" id="A0AAX2GXN1"/>
<dbReference type="PANTHER" id="PTHR11069">
    <property type="entry name" value="GLUCOSYLCERAMIDASE"/>
    <property type="match status" value="1"/>
</dbReference>
<evidence type="ECO:0000259" key="6">
    <source>
        <dbReference type="Pfam" id="PF02055"/>
    </source>
</evidence>
<organism evidence="9 11">
    <name type="scientific">Capnocytophaga haemolytica</name>
    <dbReference type="NCBI Taxonomy" id="45243"/>
    <lineage>
        <taxon>Bacteria</taxon>
        <taxon>Pseudomonadati</taxon>
        <taxon>Bacteroidota</taxon>
        <taxon>Flavobacteriia</taxon>
        <taxon>Flavobacteriales</taxon>
        <taxon>Flavobacteriaceae</taxon>
        <taxon>Capnocytophaga</taxon>
    </lineage>
</organism>
<accession>A0AAX2GXN1</accession>
<dbReference type="RefSeq" id="WP_066428108.1">
    <property type="nucleotide sequence ID" value="NZ_CP014227.1"/>
</dbReference>
<feature type="chain" id="PRO_5043881051" evidence="5">
    <location>
        <begin position="24"/>
        <end position="486"/>
    </location>
</feature>
<evidence type="ECO:0000259" key="7">
    <source>
        <dbReference type="Pfam" id="PF17189"/>
    </source>
</evidence>
<dbReference type="GO" id="GO:0004348">
    <property type="term" value="F:glucosylceramidase activity"/>
    <property type="evidence" value="ECO:0007669"/>
    <property type="project" value="InterPro"/>
</dbReference>